<dbReference type="RefSeq" id="WP_269442773.1">
    <property type="nucleotide sequence ID" value="NZ_CP097463.1"/>
</dbReference>
<dbReference type="PANTHER" id="PTHR30572">
    <property type="entry name" value="MEMBRANE COMPONENT OF TRANSPORTER-RELATED"/>
    <property type="match status" value="1"/>
</dbReference>
<keyword evidence="1" id="KW-0812">Transmembrane</keyword>
<feature type="transmembrane region" description="Helical" evidence="1">
    <location>
        <begin position="316"/>
        <end position="334"/>
    </location>
</feature>
<sequence>MRTAANSRRRFAGRADHLAALGSAPWTRAPLLLLRLPAVFLAILGASAILSIAAASGPLFVSTLGTASLQAQAASACPEYTLPTVTAAAVPLARAAAATQAGNRAFRAQRLPSPLVADVGSARVQESTVHLFAKPGALSHVHKLTPDTGRPGAWFPDVFAAKIGARPGDVVRTGAGAPIPVAGIYQDMAPSPFALAHVPRFFCAWQNQIEPTAASDQVIAATPTNYRHGPFLITDPATVAAVSDVPLVITWTAPVSHDTVSLPGFDRAQRRAAAAATAITRSTGMRAEVDSNLAKKLAIAHESQDGVAGSVVPIDIAGVVVAGLLVAGAGVFWATHRAREIRLLVARGVSPPLLGAKALLEALPALIAGLVLGYLATLGLVRLVGPAGLLTPGTPLRALGVAAGAVGAGTALIAAIGVAAGRERRTGRAAGLSSHLPWELAGVAVAVCLGLRIRSESVVSVHRTIVDISPLAFVFPIVGATAALVLFGRIVYWLLPVVGRAARRLGPGGYLALRRLAGSGVIVTGLVVGTALPCCLLTYGSTVTQSVNAAVTNKYQTNLGAPHVLFVYGVRDTNPDTHGSGTVVSIYQTGPKLPGGLPAYVLGVDPGSFAQFAFLSGSQRRDLSALHDVPSGQPAPAILVNAPKHTDASSVTIGQTRLALDVVATSAVFPGLRNGARPMLVVERSTLVHVHTEEELLNQVWTSQARLSAAVAAFNTKPYSVLTQVTSDVVVGTTGLLPVTWIFGYLRALAILIGAVAIAGLVFSLAARTRRRTVSYVLSRRMGLRQVTHVWSLLVELTIAVGLGWLAGSGAGAGAYAFIYKGLDLYPALPPPTAFVLPVPTLLATAAVTVAVIVIGSYATHLLAERANPAEILRLE</sequence>
<keyword evidence="3" id="KW-1185">Reference proteome</keyword>
<evidence type="ECO:0000256" key="1">
    <source>
        <dbReference type="SAM" id="Phobius"/>
    </source>
</evidence>
<feature type="transmembrane region" description="Helical" evidence="1">
    <location>
        <begin position="788"/>
        <end position="819"/>
    </location>
</feature>
<evidence type="ECO:0000313" key="2">
    <source>
        <dbReference type="EMBL" id="WAX56242.1"/>
    </source>
</evidence>
<dbReference type="Proteomes" id="UP001164693">
    <property type="component" value="Chromosome"/>
</dbReference>
<feature type="transmembrane region" description="Helical" evidence="1">
    <location>
        <begin position="354"/>
        <end position="376"/>
    </location>
</feature>
<feature type="transmembrane region" description="Helical" evidence="1">
    <location>
        <begin position="38"/>
        <end position="61"/>
    </location>
</feature>
<evidence type="ECO:0008006" key="4">
    <source>
        <dbReference type="Google" id="ProtNLM"/>
    </source>
</evidence>
<keyword evidence="1" id="KW-0472">Membrane</keyword>
<accession>A0ABY7JY54</accession>
<feature type="transmembrane region" description="Helical" evidence="1">
    <location>
        <begin position="516"/>
        <end position="539"/>
    </location>
</feature>
<feature type="transmembrane region" description="Helical" evidence="1">
    <location>
        <begin position="473"/>
        <end position="495"/>
    </location>
</feature>
<dbReference type="EMBL" id="CP097463">
    <property type="protein sequence ID" value="WAX56242.1"/>
    <property type="molecule type" value="Genomic_DNA"/>
</dbReference>
<dbReference type="PANTHER" id="PTHR30572:SF4">
    <property type="entry name" value="ABC TRANSPORTER PERMEASE YTRF"/>
    <property type="match status" value="1"/>
</dbReference>
<keyword evidence="1" id="KW-1133">Transmembrane helix</keyword>
<feature type="transmembrane region" description="Helical" evidence="1">
    <location>
        <begin position="839"/>
        <end position="864"/>
    </location>
</feature>
<protein>
    <recommendedName>
        <fullName evidence="4">FtsX-like permease family protein</fullName>
    </recommendedName>
</protein>
<name>A0ABY7JY54_9ACTN</name>
<reference evidence="2" key="1">
    <citation type="submission" date="2022-05" db="EMBL/GenBank/DDBJ databases">
        <title>Jatrophihabitans sp. SB3-54 whole genome sequence.</title>
        <authorList>
            <person name="Suh M.K."/>
            <person name="Eom M.K."/>
            <person name="Kim J.S."/>
            <person name="Kim H.S."/>
            <person name="Do H.E."/>
            <person name="Shin Y.K."/>
            <person name="Lee J.-S."/>
        </authorList>
    </citation>
    <scope>NUCLEOTIDE SEQUENCE</scope>
    <source>
        <strain evidence="2">SB3-54</strain>
    </source>
</reference>
<feature type="transmembrane region" description="Helical" evidence="1">
    <location>
        <begin position="745"/>
        <end position="767"/>
    </location>
</feature>
<organism evidence="2 3">
    <name type="scientific">Jatrophihabitans cynanchi</name>
    <dbReference type="NCBI Taxonomy" id="2944128"/>
    <lineage>
        <taxon>Bacteria</taxon>
        <taxon>Bacillati</taxon>
        <taxon>Actinomycetota</taxon>
        <taxon>Actinomycetes</taxon>
        <taxon>Jatrophihabitantales</taxon>
        <taxon>Jatrophihabitantaceae</taxon>
        <taxon>Jatrophihabitans</taxon>
    </lineage>
</organism>
<gene>
    <name evidence="2" type="ORF">M6B22_17115</name>
</gene>
<dbReference type="InterPro" id="IPR050250">
    <property type="entry name" value="Macrolide_Exporter_MacB"/>
</dbReference>
<feature type="transmembrane region" description="Helical" evidence="1">
    <location>
        <begin position="396"/>
        <end position="420"/>
    </location>
</feature>
<proteinExistence type="predicted"/>
<evidence type="ECO:0000313" key="3">
    <source>
        <dbReference type="Proteomes" id="UP001164693"/>
    </source>
</evidence>